<dbReference type="Proteomes" id="UP000581189">
    <property type="component" value="Unassembled WGS sequence"/>
</dbReference>
<reference evidence="1 2" key="1">
    <citation type="submission" date="2020-08" db="EMBL/GenBank/DDBJ databases">
        <authorList>
            <person name="Kim C.M."/>
        </authorList>
    </citation>
    <scope>NUCLEOTIDE SEQUENCE [LARGE SCALE GENOMIC DNA]</scope>
    <source>
        <strain evidence="1 2">SR9</strain>
    </source>
</reference>
<evidence type="ECO:0000313" key="1">
    <source>
        <dbReference type="EMBL" id="MBB1521366.1"/>
    </source>
</evidence>
<evidence type="ECO:0000313" key="2">
    <source>
        <dbReference type="Proteomes" id="UP000581189"/>
    </source>
</evidence>
<keyword evidence="2" id="KW-1185">Reference proteome</keyword>
<organism evidence="1 2">
    <name type="scientific">Aquipseudomonas guryensis</name>
    <dbReference type="NCBI Taxonomy" id="2759165"/>
    <lineage>
        <taxon>Bacteria</taxon>
        <taxon>Pseudomonadati</taxon>
        <taxon>Pseudomonadota</taxon>
        <taxon>Gammaproteobacteria</taxon>
        <taxon>Pseudomonadales</taxon>
        <taxon>Pseudomonadaceae</taxon>
        <taxon>Aquipseudomonas</taxon>
    </lineage>
</organism>
<dbReference type="EMBL" id="JACJFN010000006">
    <property type="protein sequence ID" value="MBB1521366.1"/>
    <property type="molecule type" value="Genomic_DNA"/>
</dbReference>
<accession>A0A7W4H541</accession>
<dbReference type="RefSeq" id="WP_182835300.1">
    <property type="nucleotide sequence ID" value="NZ_JACJFN010000006.1"/>
</dbReference>
<gene>
    <name evidence="1" type="ORF">H3H45_19160</name>
</gene>
<protein>
    <submittedName>
        <fullName evidence="1">Uncharacterized protein</fullName>
    </submittedName>
</protein>
<sequence>MQKLAGLAALFLATTCYGYGDAYRGDDLYRISLINLIATPEKYHNKKVRVIGAGRLEFEGNAICLSKDDIVHRISNNCLWISVDPESIRATQEKLEELNGKYVLIEGVFNSENTGHMGMNSGAIESINRYDLWERSRP</sequence>
<proteinExistence type="predicted"/>
<name>A0A7W4H541_9GAMM</name>
<comment type="caution">
    <text evidence="1">The sequence shown here is derived from an EMBL/GenBank/DDBJ whole genome shotgun (WGS) entry which is preliminary data.</text>
</comment>
<dbReference type="AlphaFoldDB" id="A0A7W4H541"/>